<dbReference type="AlphaFoldDB" id="A0A161WEU0"/>
<dbReference type="Proteomes" id="UP000076603">
    <property type="component" value="Unassembled WGS sequence"/>
</dbReference>
<dbReference type="InterPro" id="IPR014755">
    <property type="entry name" value="Cu-Rt/internalin_Ig-like"/>
</dbReference>
<proteinExistence type="predicted"/>
<evidence type="ECO:0000256" key="1">
    <source>
        <dbReference type="ARBA" id="ARBA00022729"/>
    </source>
</evidence>
<dbReference type="InterPro" id="IPR007253">
    <property type="entry name" value="Cell_wall-bd_2"/>
</dbReference>
<comment type="caution">
    <text evidence="3">The sequence shown here is derived from an EMBL/GenBank/DDBJ whole genome shotgun (WGS) entry which is preliminary data.</text>
</comment>
<evidence type="ECO:0000313" key="3">
    <source>
        <dbReference type="EMBL" id="KZL90185.1"/>
    </source>
</evidence>
<dbReference type="PANTHER" id="PTHR30032">
    <property type="entry name" value="N-ACETYLMURAMOYL-L-ALANINE AMIDASE-RELATED"/>
    <property type="match status" value="1"/>
</dbReference>
<feature type="signal peptide" evidence="2">
    <location>
        <begin position="1"/>
        <end position="24"/>
    </location>
</feature>
<dbReference type="InterPro" id="IPR051922">
    <property type="entry name" value="Bact_Sporulation_Assoc"/>
</dbReference>
<dbReference type="EC" id="3.5.1.28" evidence="3"/>
<keyword evidence="1 2" id="KW-0732">Signal</keyword>
<dbReference type="Gene3D" id="3.40.50.12090">
    <property type="match status" value="1"/>
</dbReference>
<dbReference type="PANTHER" id="PTHR30032:SF8">
    <property type="entry name" value="GERMINATION-SPECIFIC N-ACETYLMURAMOYL-L-ALANINE AMIDASE"/>
    <property type="match status" value="1"/>
</dbReference>
<protein>
    <submittedName>
        <fullName evidence="3">N-acetylmuramoyl-L-alanine amidase LytC</fullName>
        <ecNumber evidence="3">3.5.1.28</ecNumber>
    </submittedName>
</protein>
<reference evidence="3 4" key="1">
    <citation type="submission" date="2016-04" db="EMBL/GenBank/DDBJ databases">
        <title>Genome sequence of Clostridium magnum DSM 2767.</title>
        <authorList>
            <person name="Poehlein A."/>
            <person name="Uhlig R."/>
            <person name="Fischer R."/>
            <person name="Bahl H."/>
            <person name="Daniel R."/>
        </authorList>
    </citation>
    <scope>NUCLEOTIDE SEQUENCE [LARGE SCALE GENOMIC DNA]</scope>
    <source>
        <strain evidence="3 4">DSM 2767</strain>
    </source>
</reference>
<organism evidence="3 4">
    <name type="scientific">Clostridium magnum DSM 2767</name>
    <dbReference type="NCBI Taxonomy" id="1121326"/>
    <lineage>
        <taxon>Bacteria</taxon>
        <taxon>Bacillati</taxon>
        <taxon>Bacillota</taxon>
        <taxon>Clostridia</taxon>
        <taxon>Eubacteriales</taxon>
        <taxon>Clostridiaceae</taxon>
        <taxon>Clostridium</taxon>
    </lineage>
</organism>
<dbReference type="STRING" id="1121326.CLMAG_46790"/>
<name>A0A161WEU0_9CLOT</name>
<accession>A0A161WEU0</accession>
<dbReference type="PATRIC" id="fig|1121326.3.peg.4738"/>
<keyword evidence="4" id="KW-1185">Reference proteome</keyword>
<dbReference type="Pfam" id="PF04122">
    <property type="entry name" value="CW_binding_2"/>
    <property type="match status" value="3"/>
</dbReference>
<dbReference type="EMBL" id="LWAE01000006">
    <property type="protein sequence ID" value="KZL90185.1"/>
    <property type="molecule type" value="Genomic_DNA"/>
</dbReference>
<gene>
    <name evidence="3" type="primary">lytC_30</name>
    <name evidence="3" type="ORF">CLMAG_46790</name>
</gene>
<evidence type="ECO:0000313" key="4">
    <source>
        <dbReference type="Proteomes" id="UP000076603"/>
    </source>
</evidence>
<dbReference type="OrthoDB" id="2077808at2"/>
<dbReference type="GO" id="GO:0008745">
    <property type="term" value="F:N-acetylmuramoyl-L-alanine amidase activity"/>
    <property type="evidence" value="ECO:0007669"/>
    <property type="project" value="UniProtKB-EC"/>
</dbReference>
<evidence type="ECO:0000256" key="2">
    <source>
        <dbReference type="SAM" id="SignalP"/>
    </source>
</evidence>
<dbReference type="Gene3D" id="2.60.40.1220">
    <property type="match status" value="4"/>
</dbReference>
<sequence length="1215" mass="127363">MSKKGTRALASATLMSLVLTTALAAGPVKAAQGSVTRIGAADRYATAAQVATQNWKDGAKDVVLVSGEGYADAVSASALAKQLDAPILLTTAGSLNADAKAALTALKPTNVYVVGGNASVSASVRSDLKANYTLVELQGANRYETNVAVAKKLVDLGVKADNVLLVGGEGFSDALSVAPVAAAKGQILLLGNNNADSMKSVIDFVKANSSKVTVVGTSNVISDAIYNAVGAVDRVNGGASRFDTNINVLNKFAADLKADKLFIANASGNGYADALVASALAGKSAAPLVLVDAEGTSATTAALNYIKAKATKTTDLNVVGGTGVVSEATVKAINEIFNPTTPGTNTGDATVASVTATNLNQIKVVFNSDVDEDSAELVSNYKVDGTALSTSNAAATLADDNRTLTINLQDVKQQNKSYDVEVKDGVLTSDKTETVAKYGTTVTFSDVTAPTVSSVSVKGNSKLTVNFSEPIRMTGSYNATTGDFEADSSFTTKFKVNGQNISGFGLSKAVAKHEISTTTTTTGSITVWADGVDFYFSSKLPSGSNTLKVSDGTTTGNAVLSDAANFIIAENTQNFNVDSVTTNPVVKEVKADADGTMWVRFDRPMDKTTATKVGNYGLNTSGSNTGNMPANDGELKEDDCTVKFKGVSFATGANTLYISNSIKDAYGNKVADDTKVSFDNAKDEVKPTVTKVTMIDSSTIRITFSKDIDKNYATKISNYTLKDNTGSDLESSIAYIRPANSSYTDDLPATVALMSNDNVWDIKMKSGDSNKLTGSKYTLTIKNLVDTTSNINRMDDYTVTLTGNDDVAPKIAAVSSSDSRPAVISKVDTDHHKVVVFFTEEMDTDTLNNIDNYKYQNGSGDTNSLPSATKITASNDGKSVTLEFPSNYYVPYAGTNSAGVAYTGIDGDNQVAEILLSGVKDISGNVIDSFANSGTVLSVSSSSTAAYKSDTYRIEADGDDLLVKFQLDKSIDTDSLDRSQFKVAGENPDSVYVDGSNIVLRYSKDIPGTTTTGTAFTLGFADYINNPAYAAKKASSTNTNLTKIEAIKAQGSAADLEIVTGTKALQDIAGATIAPRTLATVAYDYLAAPKTNSDYWYAKTSYVDGTTTGSAVVLTFDNAIDPHSGVKTDDFTFTIGGESVKADLVQIKDNALVFVFTGTKATKFTASTSTATYNVGVALKNTSIDVEALVDDNENYAKYVPSTDDSTKTRQVKIY</sequence>
<dbReference type="RefSeq" id="WP_066627720.1">
    <property type="nucleotide sequence ID" value="NZ_FQXL01000006.1"/>
</dbReference>
<feature type="chain" id="PRO_5010288616" evidence="2">
    <location>
        <begin position="25"/>
        <end position="1215"/>
    </location>
</feature>
<keyword evidence="3" id="KW-0378">Hydrolase</keyword>